<reference evidence="2" key="1">
    <citation type="submission" date="2018-01" db="EMBL/GenBank/DDBJ databases">
        <authorList>
            <person name="Yu X.-D."/>
        </authorList>
    </citation>
    <scope>NUCLEOTIDE SEQUENCE</scope>
    <source>
        <strain evidence="2">ZX-21</strain>
    </source>
</reference>
<name>A0A2S4HC78_9GAMM</name>
<feature type="region of interest" description="Disordered" evidence="1">
    <location>
        <begin position="81"/>
        <end position="134"/>
    </location>
</feature>
<feature type="compositionally biased region" description="Basic and acidic residues" evidence="1">
    <location>
        <begin position="27"/>
        <end position="47"/>
    </location>
</feature>
<evidence type="ECO:0000313" key="2">
    <source>
        <dbReference type="EMBL" id="POP51570.1"/>
    </source>
</evidence>
<proteinExistence type="predicted"/>
<organism evidence="2 3">
    <name type="scientific">Zhongshania marina</name>
    <dbReference type="NCBI Taxonomy" id="2304603"/>
    <lineage>
        <taxon>Bacteria</taxon>
        <taxon>Pseudomonadati</taxon>
        <taxon>Pseudomonadota</taxon>
        <taxon>Gammaproteobacteria</taxon>
        <taxon>Cellvibrionales</taxon>
        <taxon>Spongiibacteraceae</taxon>
        <taxon>Zhongshania</taxon>
    </lineage>
</organism>
<feature type="compositionally biased region" description="Polar residues" evidence="1">
    <location>
        <begin position="105"/>
        <end position="133"/>
    </location>
</feature>
<gene>
    <name evidence="2" type="ORF">C0068_16675</name>
</gene>
<evidence type="ECO:0000256" key="1">
    <source>
        <dbReference type="SAM" id="MobiDB-lite"/>
    </source>
</evidence>
<feature type="region of interest" description="Disordered" evidence="1">
    <location>
        <begin position="26"/>
        <end position="49"/>
    </location>
</feature>
<dbReference type="Proteomes" id="UP000237222">
    <property type="component" value="Unassembled WGS sequence"/>
</dbReference>
<dbReference type="EMBL" id="PQGG01000038">
    <property type="protein sequence ID" value="POP51570.1"/>
    <property type="molecule type" value="Genomic_DNA"/>
</dbReference>
<protein>
    <submittedName>
        <fullName evidence="2">Uncharacterized protein</fullName>
    </submittedName>
</protein>
<dbReference type="RefSeq" id="WP_103685612.1">
    <property type="nucleotide sequence ID" value="NZ_PQGG01000038.1"/>
</dbReference>
<sequence length="177" mass="19598">MEPFLGIALILGSLFFYDQNYVQPDSANDKPTEYRYEQDTESGRRPIEGNGAIHYGSRVKHWMPGENYFISDLSLESLPVASTEPVPERATTKSSVAGVRKDTPRSQASFDPTAEFQKQSRASTNKPTPQLSSAEVVLPRAKSSCTGEVTTIYTSDLDTPRHSKNEMLVREAVFGCS</sequence>
<dbReference type="AlphaFoldDB" id="A0A2S4HC78"/>
<accession>A0A2S4HC78</accession>
<evidence type="ECO:0000313" key="3">
    <source>
        <dbReference type="Proteomes" id="UP000237222"/>
    </source>
</evidence>
<comment type="caution">
    <text evidence="2">The sequence shown here is derived from an EMBL/GenBank/DDBJ whole genome shotgun (WGS) entry which is preliminary data.</text>
</comment>